<gene>
    <name evidence="1" type="ORF">XM38_027750</name>
</gene>
<dbReference type="EMBL" id="CP021983">
    <property type="protein sequence ID" value="ASC71821.1"/>
    <property type="molecule type" value="Genomic_DNA"/>
</dbReference>
<sequence length="97" mass="10943">MSDKLYNVNKLSAEEIPFHNYFELLASEFGHKYEIWVRNEDFGRFVAVGVVNRSSGIAATIYLKRGGVVISNPLNQETIVKIRSHLNSGAKEDLCIN</sequence>
<dbReference type="AlphaFoldDB" id="A0A1Z3HNF4"/>
<reference evidence="1 2" key="1">
    <citation type="journal article" date="2016" name="Biochim. Biophys. Acta">
        <title>Characterization of red-shifted phycobilisomes isolated from the chlorophyll f-containing cyanobacterium Halomicronema hongdechloris.</title>
        <authorList>
            <person name="Li Y."/>
            <person name="Lin Y."/>
            <person name="Garvey C.J."/>
            <person name="Birch D."/>
            <person name="Corkery R.W."/>
            <person name="Loughlin P.C."/>
            <person name="Scheer H."/>
            <person name="Willows R.D."/>
            <person name="Chen M."/>
        </authorList>
    </citation>
    <scope>NUCLEOTIDE SEQUENCE [LARGE SCALE GENOMIC DNA]</scope>
    <source>
        <strain evidence="1 2">C2206</strain>
    </source>
</reference>
<dbReference type="RefSeq" id="WP_080812150.1">
    <property type="nucleotide sequence ID" value="NZ_CP021983.2"/>
</dbReference>
<accession>A0A1Z3HNF4</accession>
<evidence type="ECO:0000313" key="2">
    <source>
        <dbReference type="Proteomes" id="UP000191901"/>
    </source>
</evidence>
<dbReference type="STRING" id="1641165.XM38_20215"/>
<keyword evidence="2" id="KW-1185">Reference proteome</keyword>
<dbReference type="Proteomes" id="UP000191901">
    <property type="component" value="Chromosome"/>
</dbReference>
<name>A0A1Z3HNF4_9CYAN</name>
<proteinExistence type="predicted"/>
<dbReference type="KEGG" id="hhg:XM38_027750"/>
<evidence type="ECO:0000313" key="1">
    <source>
        <dbReference type="EMBL" id="ASC71821.1"/>
    </source>
</evidence>
<organism evidence="1 2">
    <name type="scientific">Halomicronema hongdechloris C2206</name>
    <dbReference type="NCBI Taxonomy" id="1641165"/>
    <lineage>
        <taxon>Bacteria</taxon>
        <taxon>Bacillati</taxon>
        <taxon>Cyanobacteriota</taxon>
        <taxon>Cyanophyceae</taxon>
        <taxon>Nodosilineales</taxon>
        <taxon>Nodosilineaceae</taxon>
        <taxon>Halomicronema</taxon>
    </lineage>
</organism>
<protein>
    <submittedName>
        <fullName evidence="1">Uncharacterized protein</fullName>
    </submittedName>
</protein>
<dbReference type="OrthoDB" id="517054at2"/>